<feature type="transmembrane region" description="Helical" evidence="1">
    <location>
        <begin position="35"/>
        <end position="53"/>
    </location>
</feature>
<evidence type="ECO:0000256" key="1">
    <source>
        <dbReference type="SAM" id="Phobius"/>
    </source>
</evidence>
<dbReference type="Proteomes" id="UP001174934">
    <property type="component" value="Unassembled WGS sequence"/>
</dbReference>
<evidence type="ECO:0000313" key="2">
    <source>
        <dbReference type="EMBL" id="KAK0614943.1"/>
    </source>
</evidence>
<dbReference type="EMBL" id="JAULSR010000007">
    <property type="protein sequence ID" value="KAK0614943.1"/>
    <property type="molecule type" value="Genomic_DNA"/>
</dbReference>
<keyword evidence="1" id="KW-0812">Transmembrane</keyword>
<keyword evidence="1" id="KW-1133">Transmembrane helix</keyword>
<organism evidence="2 3">
    <name type="scientific">Bombardia bombarda</name>
    <dbReference type="NCBI Taxonomy" id="252184"/>
    <lineage>
        <taxon>Eukaryota</taxon>
        <taxon>Fungi</taxon>
        <taxon>Dikarya</taxon>
        <taxon>Ascomycota</taxon>
        <taxon>Pezizomycotina</taxon>
        <taxon>Sordariomycetes</taxon>
        <taxon>Sordariomycetidae</taxon>
        <taxon>Sordariales</taxon>
        <taxon>Lasiosphaeriaceae</taxon>
        <taxon>Bombardia</taxon>
    </lineage>
</organism>
<comment type="caution">
    <text evidence="2">The sequence shown here is derived from an EMBL/GenBank/DDBJ whole genome shotgun (WGS) entry which is preliminary data.</text>
</comment>
<name>A0AA39WGF0_9PEZI</name>
<sequence length="102" mass="11540">MYTATPFRPTMRLAAHAPPTPTAIRMPIARAAPNIIVPSLVVVGTIYGVIAYIRGQLRKESETMNRMFSQQNTPEVQESRRKTLLIDTEGDPRKSIYNLLNW</sequence>
<protein>
    <submittedName>
        <fullName evidence="2">Uncharacterized protein</fullName>
    </submittedName>
</protein>
<gene>
    <name evidence="2" type="ORF">B0T17DRAFT_372525</name>
</gene>
<dbReference type="AlphaFoldDB" id="A0AA39WGF0"/>
<evidence type="ECO:0000313" key="3">
    <source>
        <dbReference type="Proteomes" id="UP001174934"/>
    </source>
</evidence>
<proteinExistence type="predicted"/>
<keyword evidence="3" id="KW-1185">Reference proteome</keyword>
<reference evidence="2" key="1">
    <citation type="submission" date="2023-06" db="EMBL/GenBank/DDBJ databases">
        <title>Genome-scale phylogeny and comparative genomics of the fungal order Sordariales.</title>
        <authorList>
            <consortium name="Lawrence Berkeley National Laboratory"/>
            <person name="Hensen N."/>
            <person name="Bonometti L."/>
            <person name="Westerberg I."/>
            <person name="Brannstrom I.O."/>
            <person name="Guillou S."/>
            <person name="Cros-Aarteil S."/>
            <person name="Calhoun S."/>
            <person name="Haridas S."/>
            <person name="Kuo A."/>
            <person name="Mondo S."/>
            <person name="Pangilinan J."/>
            <person name="Riley R."/>
            <person name="LaButti K."/>
            <person name="Andreopoulos B."/>
            <person name="Lipzen A."/>
            <person name="Chen C."/>
            <person name="Yanf M."/>
            <person name="Daum C."/>
            <person name="Ng V."/>
            <person name="Clum A."/>
            <person name="Steindorff A."/>
            <person name="Ohm R."/>
            <person name="Martin F."/>
            <person name="Silar P."/>
            <person name="Natvig D."/>
            <person name="Lalanne C."/>
            <person name="Gautier V."/>
            <person name="Ament-velasquez S.L."/>
            <person name="Kruys A."/>
            <person name="Hutchinson M.I."/>
            <person name="Powell A.J."/>
            <person name="Barry K."/>
            <person name="Miller A.N."/>
            <person name="Grigoriev I.V."/>
            <person name="Debuchy R."/>
            <person name="Gladieux P."/>
            <person name="Thoren M.H."/>
            <person name="Johannesson H."/>
        </authorList>
    </citation>
    <scope>NUCLEOTIDE SEQUENCE</scope>
    <source>
        <strain evidence="2">SMH3391-2</strain>
    </source>
</reference>
<accession>A0AA39WGF0</accession>
<keyword evidence="1" id="KW-0472">Membrane</keyword>